<gene>
    <name evidence="2" type="ORF">OCBIM_22003226mg</name>
</gene>
<feature type="non-terminal residue" evidence="2">
    <location>
        <position position="1"/>
    </location>
</feature>
<reference evidence="2" key="1">
    <citation type="submission" date="2015-07" db="EMBL/GenBank/DDBJ databases">
        <title>MeaNS - Measles Nucleotide Surveillance Program.</title>
        <authorList>
            <person name="Tran T."/>
            <person name="Druce J."/>
        </authorList>
    </citation>
    <scope>NUCLEOTIDE SEQUENCE</scope>
    <source>
        <strain evidence="2">UCB-OBI-ISO-001</strain>
        <tissue evidence="2">Gonad</tissue>
    </source>
</reference>
<protein>
    <submittedName>
        <fullName evidence="2">Uncharacterized protein</fullName>
    </submittedName>
</protein>
<sequence>RFYEGRKEVEDDPRSEPPSTSWTEDNVERVRHAVCVYRRLTVRLITSELGMTRNSVCQIIT</sequence>
<evidence type="ECO:0000256" key="1">
    <source>
        <dbReference type="SAM" id="MobiDB-lite"/>
    </source>
</evidence>
<feature type="region of interest" description="Disordered" evidence="1">
    <location>
        <begin position="1"/>
        <end position="24"/>
    </location>
</feature>
<dbReference type="EMBL" id="KQ417066">
    <property type="protein sequence ID" value="KOF93898.1"/>
    <property type="molecule type" value="Genomic_DNA"/>
</dbReference>
<name>A0A0L8HXD5_OCTBM</name>
<organism evidence="2">
    <name type="scientific">Octopus bimaculoides</name>
    <name type="common">California two-spotted octopus</name>
    <dbReference type="NCBI Taxonomy" id="37653"/>
    <lineage>
        <taxon>Eukaryota</taxon>
        <taxon>Metazoa</taxon>
        <taxon>Spiralia</taxon>
        <taxon>Lophotrochozoa</taxon>
        <taxon>Mollusca</taxon>
        <taxon>Cephalopoda</taxon>
        <taxon>Coleoidea</taxon>
        <taxon>Octopodiformes</taxon>
        <taxon>Octopoda</taxon>
        <taxon>Incirrata</taxon>
        <taxon>Octopodidae</taxon>
        <taxon>Octopus</taxon>
    </lineage>
</organism>
<feature type="compositionally biased region" description="Basic and acidic residues" evidence="1">
    <location>
        <begin position="1"/>
        <end position="15"/>
    </location>
</feature>
<evidence type="ECO:0000313" key="2">
    <source>
        <dbReference type="EMBL" id="KOF93898.1"/>
    </source>
</evidence>
<accession>A0A0L8HXD5</accession>
<proteinExistence type="predicted"/>
<dbReference type="AlphaFoldDB" id="A0A0L8HXD5"/>